<dbReference type="InParanoid" id="A0A163ITA7"/>
<protein>
    <recommendedName>
        <fullName evidence="2">Methyltransferase domain-containing protein</fullName>
    </recommendedName>
</protein>
<dbReference type="Proteomes" id="UP000078561">
    <property type="component" value="Unassembled WGS sequence"/>
</dbReference>
<dbReference type="InterPro" id="IPR029063">
    <property type="entry name" value="SAM-dependent_MTases_sf"/>
</dbReference>
<gene>
    <name evidence="3" type="primary">ABSGL_00362.1 scaffold 492</name>
</gene>
<feature type="compositionally biased region" description="Low complexity" evidence="1">
    <location>
        <begin position="163"/>
        <end position="190"/>
    </location>
</feature>
<organism evidence="3">
    <name type="scientific">Absidia glauca</name>
    <name type="common">Pin mould</name>
    <dbReference type="NCBI Taxonomy" id="4829"/>
    <lineage>
        <taxon>Eukaryota</taxon>
        <taxon>Fungi</taxon>
        <taxon>Fungi incertae sedis</taxon>
        <taxon>Mucoromycota</taxon>
        <taxon>Mucoromycotina</taxon>
        <taxon>Mucoromycetes</taxon>
        <taxon>Mucorales</taxon>
        <taxon>Cunninghamellaceae</taxon>
        <taxon>Absidia</taxon>
    </lineage>
</organism>
<evidence type="ECO:0000313" key="4">
    <source>
        <dbReference type="Proteomes" id="UP000078561"/>
    </source>
</evidence>
<dbReference type="OrthoDB" id="2013972at2759"/>
<accession>A0A163ITA7</accession>
<evidence type="ECO:0000313" key="3">
    <source>
        <dbReference type="EMBL" id="SAL95063.1"/>
    </source>
</evidence>
<feature type="compositionally biased region" description="Polar residues" evidence="1">
    <location>
        <begin position="14"/>
        <end position="36"/>
    </location>
</feature>
<dbReference type="InterPro" id="IPR041698">
    <property type="entry name" value="Methyltransf_25"/>
</dbReference>
<dbReference type="EMBL" id="LT550136">
    <property type="protein sequence ID" value="SAL95063.1"/>
    <property type="molecule type" value="Genomic_DNA"/>
</dbReference>
<evidence type="ECO:0000256" key="1">
    <source>
        <dbReference type="SAM" id="MobiDB-lite"/>
    </source>
</evidence>
<feature type="region of interest" description="Disordered" evidence="1">
    <location>
        <begin position="1"/>
        <end position="55"/>
    </location>
</feature>
<feature type="domain" description="Methyltransferase" evidence="2">
    <location>
        <begin position="272"/>
        <end position="363"/>
    </location>
</feature>
<proteinExistence type="predicted"/>
<feature type="region of interest" description="Disordered" evidence="1">
    <location>
        <begin position="99"/>
        <end position="132"/>
    </location>
</feature>
<dbReference type="PANTHER" id="PTHR43591">
    <property type="entry name" value="METHYLTRANSFERASE"/>
    <property type="match status" value="1"/>
</dbReference>
<dbReference type="Gene3D" id="3.40.50.150">
    <property type="entry name" value="Vaccinia Virus protein VP39"/>
    <property type="match status" value="1"/>
</dbReference>
<dbReference type="Pfam" id="PF13649">
    <property type="entry name" value="Methyltransf_25"/>
    <property type="match status" value="1"/>
</dbReference>
<dbReference type="STRING" id="4829.A0A163ITA7"/>
<evidence type="ECO:0000259" key="2">
    <source>
        <dbReference type="Pfam" id="PF13649"/>
    </source>
</evidence>
<reference evidence="3" key="1">
    <citation type="submission" date="2016-04" db="EMBL/GenBank/DDBJ databases">
        <authorList>
            <person name="Evans L.H."/>
            <person name="Alamgir A."/>
            <person name="Owens N."/>
            <person name="Weber N.D."/>
            <person name="Virtaneva K."/>
            <person name="Barbian K."/>
            <person name="Babar A."/>
            <person name="Rosenke K."/>
        </authorList>
    </citation>
    <scope>NUCLEOTIDE SEQUENCE [LARGE SCALE GENOMIC DNA]</scope>
    <source>
        <strain evidence="3">CBS 101.48</strain>
    </source>
</reference>
<dbReference type="CDD" id="cd02440">
    <property type="entry name" value="AdoMet_MTases"/>
    <property type="match status" value="1"/>
</dbReference>
<sequence>MGNQNSRLERRLGSTASQDPRLNTINDWLPSSTQDPYQRHYPLPIVSPSRTNSGRIKLRKHSSPLIPSTAASAAYVTAVHARPNSRRPLSRVFTFRPFKTNASSSSSSTTTTNNTSTPSLNRSSSGLAVLSDIPNPAATTSLHPLLLTSQQRQSFYGGPPSPTTTTTTTTTTTPPPFSTTTTATVTPSSSYHTLSQKDVVSIHVPSDRLLHSNDVIWMDGRKFHACPGSSYILPCDEEEIDRLHLLHFMVRFAIQGNYLAPVTDVLRKGGHVLDIGCGPGSWTMEIAGEYPKSTIVGVDMTGVFPRDIKPTNCQFYQCDVLQGLPFPEATFDYVFMRFMGQGIELEQWDALLKDIIRVLKPGGWIEVVEVDLELHRAGPITKMYNGYLMSLMKSRHLDPHSGRRLKERFDQRDELININTTFISCPGGQWAGKLGQLTMQSWKSYYQAIQPQICMSSSNLTAEEYREKLGACWDEADEYKTFENVHFAYAQKRPSAL</sequence>
<feature type="region of interest" description="Disordered" evidence="1">
    <location>
        <begin position="152"/>
        <end position="190"/>
    </location>
</feature>
<dbReference type="SUPFAM" id="SSF53335">
    <property type="entry name" value="S-adenosyl-L-methionine-dependent methyltransferases"/>
    <property type="match status" value="1"/>
</dbReference>
<keyword evidence="4" id="KW-1185">Reference proteome</keyword>
<dbReference type="GO" id="GO:0008168">
    <property type="term" value="F:methyltransferase activity"/>
    <property type="evidence" value="ECO:0007669"/>
    <property type="project" value="TreeGrafter"/>
</dbReference>
<name>A0A163ITA7_ABSGL</name>
<dbReference type="AlphaFoldDB" id="A0A163ITA7"/>
<dbReference type="PANTHER" id="PTHR43591:SF24">
    <property type="entry name" value="2-METHOXY-6-POLYPRENYL-1,4-BENZOQUINOL METHYLASE, MITOCHONDRIAL"/>
    <property type="match status" value="1"/>
</dbReference>
<feature type="compositionally biased region" description="Low complexity" evidence="1">
    <location>
        <begin position="100"/>
        <end position="125"/>
    </location>
</feature>